<feature type="transmembrane region" description="Helical" evidence="6">
    <location>
        <begin position="305"/>
        <end position="327"/>
    </location>
</feature>
<feature type="transmembrane region" description="Helical" evidence="6">
    <location>
        <begin position="74"/>
        <end position="99"/>
    </location>
</feature>
<feature type="domain" description="Sodium/calcium exchanger membrane region" evidence="7">
    <location>
        <begin position="241"/>
        <end position="380"/>
    </location>
</feature>
<dbReference type="Gene3D" id="1.20.1420.30">
    <property type="entry name" value="NCX, central ion-binding region"/>
    <property type="match status" value="2"/>
</dbReference>
<feature type="transmembrane region" description="Helical" evidence="6">
    <location>
        <begin position="363"/>
        <end position="381"/>
    </location>
</feature>
<dbReference type="RefSeq" id="WP_120243816.1">
    <property type="nucleotide sequence ID" value="NZ_RAPO01000001.1"/>
</dbReference>
<dbReference type="GO" id="GO:0016020">
    <property type="term" value="C:membrane"/>
    <property type="evidence" value="ECO:0007669"/>
    <property type="project" value="UniProtKB-SubCell"/>
</dbReference>
<dbReference type="OrthoDB" id="157387at2157"/>
<feature type="transmembrane region" description="Helical" evidence="6">
    <location>
        <begin position="265"/>
        <end position="284"/>
    </location>
</feature>
<evidence type="ECO:0000256" key="6">
    <source>
        <dbReference type="SAM" id="Phobius"/>
    </source>
</evidence>
<protein>
    <submittedName>
        <fullName evidence="8">Cation:H+ antiporter</fullName>
    </submittedName>
</protein>
<comment type="caution">
    <text evidence="8">The sequence shown here is derived from an EMBL/GenBank/DDBJ whole genome shotgun (WGS) entry which is preliminary data.</text>
</comment>
<organism evidence="8 9">
    <name type="scientific">Halopiger aswanensis</name>
    <dbReference type="NCBI Taxonomy" id="148449"/>
    <lineage>
        <taxon>Archaea</taxon>
        <taxon>Methanobacteriati</taxon>
        <taxon>Methanobacteriota</taxon>
        <taxon>Stenosarchaea group</taxon>
        <taxon>Halobacteria</taxon>
        <taxon>Halobacteriales</taxon>
        <taxon>Natrialbaceae</taxon>
        <taxon>Halopiger</taxon>
    </lineage>
</organism>
<keyword evidence="4 6" id="KW-0472">Membrane</keyword>
<feature type="compositionally biased region" description="Basic and acidic residues" evidence="5">
    <location>
        <begin position="193"/>
        <end position="213"/>
    </location>
</feature>
<dbReference type="InterPro" id="IPR004837">
    <property type="entry name" value="NaCa_Exmemb"/>
</dbReference>
<evidence type="ECO:0000256" key="2">
    <source>
        <dbReference type="ARBA" id="ARBA00022692"/>
    </source>
</evidence>
<evidence type="ECO:0000256" key="3">
    <source>
        <dbReference type="ARBA" id="ARBA00022989"/>
    </source>
</evidence>
<dbReference type="InterPro" id="IPR044880">
    <property type="entry name" value="NCX_ion-bd_dom_sf"/>
</dbReference>
<feature type="transmembrane region" description="Helical" evidence="6">
    <location>
        <begin position="6"/>
        <end position="30"/>
    </location>
</feature>
<evidence type="ECO:0000256" key="1">
    <source>
        <dbReference type="ARBA" id="ARBA00004141"/>
    </source>
</evidence>
<keyword evidence="9" id="KW-1185">Reference proteome</keyword>
<evidence type="ECO:0000313" key="9">
    <source>
        <dbReference type="Proteomes" id="UP000283805"/>
    </source>
</evidence>
<evidence type="ECO:0000313" key="8">
    <source>
        <dbReference type="EMBL" id="RKD98387.1"/>
    </source>
</evidence>
<feature type="transmembrane region" description="Helical" evidence="6">
    <location>
        <begin position="106"/>
        <end position="123"/>
    </location>
</feature>
<accession>A0A3R7DG21</accession>
<proteinExistence type="predicted"/>
<keyword evidence="3 6" id="KW-1133">Transmembrane helix</keyword>
<comment type="subcellular location">
    <subcellularLocation>
        <location evidence="1">Membrane</location>
        <topology evidence="1">Multi-pass membrane protein</topology>
    </subcellularLocation>
</comment>
<feature type="region of interest" description="Disordered" evidence="5">
    <location>
        <begin position="173"/>
        <end position="213"/>
    </location>
</feature>
<keyword evidence="2 6" id="KW-0812">Transmembrane</keyword>
<feature type="transmembrane region" description="Helical" evidence="6">
    <location>
        <begin position="339"/>
        <end position="356"/>
    </location>
</feature>
<dbReference type="Pfam" id="PF01699">
    <property type="entry name" value="Na_Ca_ex"/>
    <property type="match status" value="2"/>
</dbReference>
<reference evidence="8 9" key="1">
    <citation type="submission" date="2018-09" db="EMBL/GenBank/DDBJ databases">
        <title>Genomic Encyclopedia of Archaeal and Bacterial Type Strains, Phase II (KMG-II): from individual species to whole genera.</title>
        <authorList>
            <person name="Goeker M."/>
        </authorList>
    </citation>
    <scope>NUCLEOTIDE SEQUENCE [LARGE SCALE GENOMIC DNA]</scope>
    <source>
        <strain evidence="8 9">DSM 13151</strain>
    </source>
</reference>
<feature type="transmembrane region" description="Helical" evidence="6">
    <location>
        <begin position="239"/>
        <end position="259"/>
    </location>
</feature>
<sequence length="382" mass="39837">MVAPGLEIALFAAAFLVGVVLVIWCVEVFIEAVAQSAVSLGISGFFLAVILAGIDLENAALGVTAAVVALPDLALGTVFGESLFVLAVALGLAGVFVPFEMDVPRAYLAMLLLVPLPAFALSVGGTIGAAYGAALLAIFVPLLAYIFWHERRSETTYLLSGEVEEAIDVDDDLEAEVGPPTDDALATNGNGPRTDREAPTTADGERGESLLESDSDRDLDLDLDFDEFVPDLEDRSGRVTLAVAVLATVGMTLGSFITVGSAERLFVAFGISGLAFGATVLSFIASIEELALTLEPVRQGRPHLAVGNVVGSTVFYMTANVGLIALLHPVDTGGAVMTVHWPFFGACLLVATAMLARSRVTRAGGALLLALYAGYWVLNYAA</sequence>
<evidence type="ECO:0000256" key="4">
    <source>
        <dbReference type="ARBA" id="ARBA00023136"/>
    </source>
</evidence>
<dbReference type="EMBL" id="RAPO01000001">
    <property type="protein sequence ID" value="RKD98387.1"/>
    <property type="molecule type" value="Genomic_DNA"/>
</dbReference>
<dbReference type="GO" id="GO:0055085">
    <property type="term" value="P:transmembrane transport"/>
    <property type="evidence" value="ECO:0007669"/>
    <property type="project" value="InterPro"/>
</dbReference>
<evidence type="ECO:0000256" key="5">
    <source>
        <dbReference type="SAM" id="MobiDB-lite"/>
    </source>
</evidence>
<evidence type="ECO:0000259" key="7">
    <source>
        <dbReference type="Pfam" id="PF01699"/>
    </source>
</evidence>
<name>A0A3R7DG21_9EURY</name>
<dbReference type="Proteomes" id="UP000283805">
    <property type="component" value="Unassembled WGS sequence"/>
</dbReference>
<dbReference type="AlphaFoldDB" id="A0A3R7DG21"/>
<feature type="domain" description="Sodium/calcium exchanger membrane region" evidence="7">
    <location>
        <begin position="12"/>
        <end position="148"/>
    </location>
</feature>
<feature type="transmembrane region" description="Helical" evidence="6">
    <location>
        <begin position="129"/>
        <end position="148"/>
    </location>
</feature>
<gene>
    <name evidence="8" type="ORF">ATJ93_1394</name>
</gene>